<evidence type="ECO:0000313" key="1">
    <source>
        <dbReference type="EMBL" id="KAJ0176786.1"/>
    </source>
</evidence>
<comment type="caution">
    <text evidence="1">The sequence shown here is derived from an EMBL/GenBank/DDBJ whole genome shotgun (WGS) entry which is preliminary data.</text>
</comment>
<keyword evidence="2" id="KW-1185">Reference proteome</keyword>
<name>A0ACC1CYW5_9NEOP</name>
<reference evidence="1 2" key="1">
    <citation type="journal article" date="2021" name="Front. Genet.">
        <title>Chromosome-Level Genome Assembly Reveals Significant Gene Expansion in the Toll and IMD Signaling Pathways of Dendrolimus kikuchii.</title>
        <authorList>
            <person name="Zhou J."/>
            <person name="Wu P."/>
            <person name="Xiong Z."/>
            <person name="Liu N."/>
            <person name="Zhao N."/>
            <person name="Ji M."/>
            <person name="Qiu Y."/>
            <person name="Yang B."/>
        </authorList>
    </citation>
    <scope>NUCLEOTIDE SEQUENCE [LARGE SCALE GENOMIC DNA]</scope>
    <source>
        <strain evidence="1">Ann1</strain>
    </source>
</reference>
<protein>
    <submittedName>
        <fullName evidence="1">Uncharacterized protein</fullName>
    </submittedName>
</protein>
<evidence type="ECO:0000313" key="2">
    <source>
        <dbReference type="Proteomes" id="UP000824533"/>
    </source>
</evidence>
<dbReference type="Proteomes" id="UP000824533">
    <property type="component" value="Linkage Group LG13"/>
</dbReference>
<organism evidence="1 2">
    <name type="scientific">Dendrolimus kikuchii</name>
    <dbReference type="NCBI Taxonomy" id="765133"/>
    <lineage>
        <taxon>Eukaryota</taxon>
        <taxon>Metazoa</taxon>
        <taxon>Ecdysozoa</taxon>
        <taxon>Arthropoda</taxon>
        <taxon>Hexapoda</taxon>
        <taxon>Insecta</taxon>
        <taxon>Pterygota</taxon>
        <taxon>Neoptera</taxon>
        <taxon>Endopterygota</taxon>
        <taxon>Lepidoptera</taxon>
        <taxon>Glossata</taxon>
        <taxon>Ditrysia</taxon>
        <taxon>Bombycoidea</taxon>
        <taxon>Lasiocampidae</taxon>
        <taxon>Dendrolimus</taxon>
    </lineage>
</organism>
<proteinExistence type="predicted"/>
<sequence>MDIRVVQHGLKFPEIVRQMSADFHLFLRLMIRCDCEFFRSAFVVLEAICPLTFVEAVVKASTNDIGAELKKKSAQNNGRYSTLSTVQTKTPPIIVPQIACAGLSNTARCQNLAVEYDCS</sequence>
<dbReference type="EMBL" id="CM034399">
    <property type="protein sequence ID" value="KAJ0176786.1"/>
    <property type="molecule type" value="Genomic_DNA"/>
</dbReference>
<gene>
    <name evidence="1" type="ORF">K1T71_007965</name>
</gene>
<accession>A0ACC1CYW5</accession>